<dbReference type="SUPFAM" id="SSF46548">
    <property type="entry name" value="alpha-helical ferredoxin"/>
    <property type="match status" value="1"/>
</dbReference>
<name>A0LQQ7_SYNFM</name>
<keyword evidence="3" id="KW-0411">Iron-sulfur</keyword>
<dbReference type="InterPro" id="IPR006058">
    <property type="entry name" value="2Fe2S_fd_BS"/>
</dbReference>
<gene>
    <name evidence="7" type="ordered locus">Sfum_4094</name>
</gene>
<dbReference type="Pfam" id="PF00111">
    <property type="entry name" value="Fer2"/>
    <property type="match status" value="1"/>
</dbReference>
<feature type="domain" description="2Fe-2S ferredoxin-type" evidence="5">
    <location>
        <begin position="27"/>
        <end position="105"/>
    </location>
</feature>
<evidence type="ECO:0000256" key="3">
    <source>
        <dbReference type="ARBA" id="ARBA00023014"/>
    </source>
</evidence>
<reference evidence="7 8" key="1">
    <citation type="submission" date="2006-10" db="EMBL/GenBank/DDBJ databases">
        <title>Complete sequence of Syntrophobacter fumaroxidans MPOB.</title>
        <authorList>
            <consortium name="US DOE Joint Genome Institute"/>
            <person name="Copeland A."/>
            <person name="Lucas S."/>
            <person name="Lapidus A."/>
            <person name="Barry K."/>
            <person name="Detter J.C."/>
            <person name="Glavina del Rio T."/>
            <person name="Hammon N."/>
            <person name="Israni S."/>
            <person name="Pitluck S."/>
            <person name="Goltsman E.G."/>
            <person name="Martinez M."/>
            <person name="Schmutz J."/>
            <person name="Larimer F."/>
            <person name="Land M."/>
            <person name="Hauser L."/>
            <person name="Kyrpides N."/>
            <person name="Kim E."/>
            <person name="Boone D.R."/>
            <person name="Brockman F."/>
            <person name="Culley D."/>
            <person name="Ferry J."/>
            <person name="Gunsalus R."/>
            <person name="McInerney M.J."/>
            <person name="Morrison M."/>
            <person name="Plugge C."/>
            <person name="Rohlin L."/>
            <person name="Scholten J."/>
            <person name="Sieber J."/>
            <person name="Stams A.J.M."/>
            <person name="Worm P."/>
            <person name="Henstra A.M."/>
            <person name="Richardson P."/>
        </authorList>
    </citation>
    <scope>NUCLEOTIDE SEQUENCE [LARGE SCALE GENOMIC DNA]</scope>
    <source>
        <strain evidence="8">DSM 10017 / MPOB</strain>
    </source>
</reference>
<dbReference type="KEGG" id="sfu:Sfum_4094"/>
<dbReference type="Gene3D" id="3.30.70.20">
    <property type="match status" value="1"/>
</dbReference>
<dbReference type="RefSeq" id="WP_011700872.1">
    <property type="nucleotide sequence ID" value="NC_008554.1"/>
</dbReference>
<keyword evidence="1" id="KW-0479">Metal-binding</keyword>
<dbReference type="PROSITE" id="PS51085">
    <property type="entry name" value="2FE2S_FER_2"/>
    <property type="match status" value="1"/>
</dbReference>
<dbReference type="PROSITE" id="PS00198">
    <property type="entry name" value="4FE4S_FER_1"/>
    <property type="match status" value="1"/>
</dbReference>
<dbReference type="InterPro" id="IPR017900">
    <property type="entry name" value="4Fe4S_Fe_S_CS"/>
</dbReference>
<evidence type="ECO:0000313" key="7">
    <source>
        <dbReference type="EMBL" id="ABK19759.1"/>
    </source>
</evidence>
<feature type="region of interest" description="Disordered" evidence="4">
    <location>
        <begin position="243"/>
        <end position="264"/>
    </location>
</feature>
<keyword evidence="2" id="KW-0408">Iron</keyword>
<evidence type="ECO:0000256" key="1">
    <source>
        <dbReference type="ARBA" id="ARBA00022723"/>
    </source>
</evidence>
<protein>
    <submittedName>
        <fullName evidence="7">4Fe-4S ferredoxin, iron-sulfur binding domain protein</fullName>
    </submittedName>
</protein>
<accession>A0LQQ7</accession>
<evidence type="ECO:0000313" key="8">
    <source>
        <dbReference type="Proteomes" id="UP000001784"/>
    </source>
</evidence>
<dbReference type="Proteomes" id="UP000001784">
    <property type="component" value="Chromosome"/>
</dbReference>
<organism evidence="7 8">
    <name type="scientific">Syntrophobacter fumaroxidans (strain DSM 10017 / MPOB)</name>
    <dbReference type="NCBI Taxonomy" id="335543"/>
    <lineage>
        <taxon>Bacteria</taxon>
        <taxon>Pseudomonadati</taxon>
        <taxon>Thermodesulfobacteriota</taxon>
        <taxon>Syntrophobacteria</taxon>
        <taxon>Syntrophobacterales</taxon>
        <taxon>Syntrophobacteraceae</taxon>
        <taxon>Syntrophobacter</taxon>
    </lineage>
</organism>
<evidence type="ECO:0000256" key="2">
    <source>
        <dbReference type="ARBA" id="ARBA00023004"/>
    </source>
</evidence>
<evidence type="ECO:0000259" key="6">
    <source>
        <dbReference type="PROSITE" id="PS51379"/>
    </source>
</evidence>
<dbReference type="CDD" id="cd00207">
    <property type="entry name" value="fer2"/>
    <property type="match status" value="1"/>
</dbReference>
<dbReference type="GO" id="GO:0051537">
    <property type="term" value="F:2 iron, 2 sulfur cluster binding"/>
    <property type="evidence" value="ECO:0007669"/>
    <property type="project" value="InterPro"/>
</dbReference>
<dbReference type="HOGENOM" id="CLU_089211_1_0_7"/>
<evidence type="ECO:0000256" key="4">
    <source>
        <dbReference type="SAM" id="MobiDB-lite"/>
    </source>
</evidence>
<dbReference type="PROSITE" id="PS51379">
    <property type="entry name" value="4FE4S_FER_2"/>
    <property type="match status" value="1"/>
</dbReference>
<dbReference type="STRING" id="335543.Sfum_4094"/>
<dbReference type="InterPro" id="IPR036010">
    <property type="entry name" value="2Fe-2S_ferredoxin-like_sf"/>
</dbReference>
<dbReference type="EMBL" id="CP000478">
    <property type="protein sequence ID" value="ABK19759.1"/>
    <property type="molecule type" value="Genomic_DNA"/>
</dbReference>
<dbReference type="InterPro" id="IPR001041">
    <property type="entry name" value="2Fe-2S_ferredoxin-type"/>
</dbReference>
<sequence>MSKQECSCATPRQVATGDRAILPEGARTIPIYVMGKRYEVPETLTIMKAMEFAGFKFLRGAGCRGGICGACPTVYRKEGDYKLYFGLACQTVVEPNMYLAQIPFYPANRAQYEIDTIKPAAESIHALYPELFRCVACNNCTKACPMGVEVLDYISAIKQGDIARAARLSFDCIQCGMCASRCMGELPQYHIAQLTRRIYGKYIQPRAEHLEKRVAEIESGKYDATLKDLQSMDKEKLEKLYKEREREPDMAPLGTWMPKDTQYL</sequence>
<evidence type="ECO:0000259" key="5">
    <source>
        <dbReference type="PROSITE" id="PS51085"/>
    </source>
</evidence>
<keyword evidence="8" id="KW-1185">Reference proteome</keyword>
<dbReference type="eggNOG" id="COG1152">
    <property type="taxonomic scope" value="Bacteria"/>
</dbReference>
<feature type="domain" description="4Fe-4S ferredoxin-type" evidence="6">
    <location>
        <begin position="123"/>
        <end position="154"/>
    </location>
</feature>
<dbReference type="AlphaFoldDB" id="A0LQQ7"/>
<dbReference type="OrthoDB" id="9803192at2"/>
<dbReference type="GO" id="GO:0046872">
    <property type="term" value="F:metal ion binding"/>
    <property type="evidence" value="ECO:0007669"/>
    <property type="project" value="UniProtKB-KW"/>
</dbReference>
<proteinExistence type="predicted"/>
<dbReference type="Pfam" id="PF13187">
    <property type="entry name" value="Fer4_9"/>
    <property type="match status" value="1"/>
</dbReference>
<dbReference type="InParanoid" id="A0LQQ7"/>
<dbReference type="PROSITE" id="PS00197">
    <property type="entry name" value="2FE2S_FER_1"/>
    <property type="match status" value="1"/>
</dbReference>
<dbReference type="InterPro" id="IPR017896">
    <property type="entry name" value="4Fe4S_Fe-S-bd"/>
</dbReference>
<dbReference type="SUPFAM" id="SSF54292">
    <property type="entry name" value="2Fe-2S ferredoxin-like"/>
    <property type="match status" value="1"/>
</dbReference>